<dbReference type="PANTHER" id="PTHR43132:SF2">
    <property type="entry name" value="ARSENICAL RESISTANCE OPERON REPRESSOR ARSR-RELATED"/>
    <property type="match status" value="1"/>
</dbReference>
<dbReference type="SUPFAM" id="SSF46785">
    <property type="entry name" value="Winged helix' DNA-binding domain"/>
    <property type="match status" value="1"/>
</dbReference>
<feature type="domain" description="HTH arsR-type" evidence="4">
    <location>
        <begin position="32"/>
        <end position="123"/>
    </location>
</feature>
<dbReference type="Gene3D" id="1.10.10.10">
    <property type="entry name" value="Winged helix-like DNA-binding domain superfamily/Winged helix DNA-binding domain"/>
    <property type="match status" value="1"/>
</dbReference>
<dbReference type="NCBIfam" id="NF033788">
    <property type="entry name" value="HTH_metalloreg"/>
    <property type="match status" value="1"/>
</dbReference>
<keyword evidence="3" id="KW-0804">Transcription</keyword>
<dbReference type="InterPro" id="IPR036390">
    <property type="entry name" value="WH_DNA-bd_sf"/>
</dbReference>
<dbReference type="PROSITE" id="PS50987">
    <property type="entry name" value="HTH_ARSR_2"/>
    <property type="match status" value="1"/>
</dbReference>
<dbReference type="RefSeq" id="WP_202074178.1">
    <property type="nucleotide sequence ID" value="NZ_AP027142.1"/>
</dbReference>
<gene>
    <name evidence="5" type="ORF">SS37A_29430</name>
</gene>
<dbReference type="InterPro" id="IPR051011">
    <property type="entry name" value="Metal_resp_trans_reg"/>
</dbReference>
<dbReference type="Proteomes" id="UP001317629">
    <property type="component" value="Chromosome"/>
</dbReference>
<keyword evidence="6" id="KW-1185">Reference proteome</keyword>
<dbReference type="InterPro" id="IPR011991">
    <property type="entry name" value="ArsR-like_HTH"/>
</dbReference>
<keyword evidence="2" id="KW-0238">DNA-binding</keyword>
<evidence type="ECO:0000313" key="6">
    <source>
        <dbReference type="Proteomes" id="UP001317629"/>
    </source>
</evidence>
<dbReference type="Pfam" id="PF01022">
    <property type="entry name" value="HTH_5"/>
    <property type="match status" value="1"/>
</dbReference>
<protein>
    <submittedName>
        <fullName evidence="5">Transcriptional regulator</fullName>
    </submittedName>
</protein>
<dbReference type="SMART" id="SM00418">
    <property type="entry name" value="HTH_ARSR"/>
    <property type="match status" value="1"/>
</dbReference>
<dbReference type="CDD" id="cd00090">
    <property type="entry name" value="HTH_ARSR"/>
    <property type="match status" value="1"/>
</dbReference>
<name>A0ABM8EBR1_9HYPH</name>
<keyword evidence="1" id="KW-0805">Transcription regulation</keyword>
<reference evidence="5 6" key="1">
    <citation type="journal article" date="2023" name="Int. J. Syst. Evol. Microbiol.">
        <title>Methylocystis iwaonis sp. nov., a type II methane-oxidizing bacterium from surface soil of a rice paddy field in Japan, and emended description of the genus Methylocystis (ex Whittenbury et al. 1970) Bowman et al. 1993.</title>
        <authorList>
            <person name="Kaise H."/>
            <person name="Sawadogo J.B."/>
            <person name="Alam M.S."/>
            <person name="Ueno C."/>
            <person name="Dianou D."/>
            <person name="Shinjo R."/>
            <person name="Asakawa S."/>
        </authorList>
    </citation>
    <scope>NUCLEOTIDE SEQUENCE [LARGE SCALE GENOMIC DNA]</scope>
    <source>
        <strain evidence="5 6">SS37A-Re</strain>
    </source>
</reference>
<dbReference type="PANTHER" id="PTHR43132">
    <property type="entry name" value="ARSENICAL RESISTANCE OPERON REPRESSOR ARSR-RELATED"/>
    <property type="match status" value="1"/>
</dbReference>
<evidence type="ECO:0000313" key="5">
    <source>
        <dbReference type="EMBL" id="BDV35414.1"/>
    </source>
</evidence>
<sequence length="123" mass="13787">MTLQDLTLLPKPQRTARSSTSKPQADVIQALIPKAEEAEHFLKAIANAHRLMVLCELHKGEICVTDLQEAVGLSQSALSQHLARLRQDGLVTTRRDSRTIYYSLADERVQRVIALLHDVFCGR</sequence>
<evidence type="ECO:0000256" key="2">
    <source>
        <dbReference type="ARBA" id="ARBA00023125"/>
    </source>
</evidence>
<evidence type="ECO:0000256" key="1">
    <source>
        <dbReference type="ARBA" id="ARBA00023015"/>
    </source>
</evidence>
<evidence type="ECO:0000256" key="3">
    <source>
        <dbReference type="ARBA" id="ARBA00023163"/>
    </source>
</evidence>
<organism evidence="5 6">
    <name type="scientific">Methylocystis iwaonis</name>
    <dbReference type="NCBI Taxonomy" id="2885079"/>
    <lineage>
        <taxon>Bacteria</taxon>
        <taxon>Pseudomonadati</taxon>
        <taxon>Pseudomonadota</taxon>
        <taxon>Alphaproteobacteria</taxon>
        <taxon>Hyphomicrobiales</taxon>
        <taxon>Methylocystaceae</taxon>
        <taxon>Methylocystis</taxon>
    </lineage>
</organism>
<dbReference type="InterPro" id="IPR036388">
    <property type="entry name" value="WH-like_DNA-bd_sf"/>
</dbReference>
<dbReference type="InterPro" id="IPR001845">
    <property type="entry name" value="HTH_ArsR_DNA-bd_dom"/>
</dbReference>
<proteinExistence type="predicted"/>
<dbReference type="EMBL" id="AP027142">
    <property type="protein sequence ID" value="BDV35414.1"/>
    <property type="molecule type" value="Genomic_DNA"/>
</dbReference>
<evidence type="ECO:0000259" key="4">
    <source>
        <dbReference type="PROSITE" id="PS50987"/>
    </source>
</evidence>
<dbReference type="PRINTS" id="PR00778">
    <property type="entry name" value="HTHARSR"/>
</dbReference>
<accession>A0ABM8EBR1</accession>